<sequence>MVGKPPPLTTSSNNSFASANKLRFTPYWVLACIFETAKSKIQGGILVNSLAVIFINIKNNC</sequence>
<dbReference type="HOGENOM" id="CLU_2918673_0_0_6"/>
<evidence type="ECO:0000313" key="1">
    <source>
        <dbReference type="EMBL" id="GAD28650.1"/>
    </source>
</evidence>
<proteinExistence type="predicted"/>
<organism evidence="1 2">
    <name type="scientific">Photobacterium leiognathi lrivu.4.1</name>
    <dbReference type="NCBI Taxonomy" id="1248232"/>
    <lineage>
        <taxon>Bacteria</taxon>
        <taxon>Pseudomonadati</taxon>
        <taxon>Pseudomonadota</taxon>
        <taxon>Gammaproteobacteria</taxon>
        <taxon>Vibrionales</taxon>
        <taxon>Vibrionaceae</taxon>
        <taxon>Photobacterium</taxon>
    </lineage>
</organism>
<accession>V5H1P4</accession>
<dbReference type="Proteomes" id="UP000030675">
    <property type="component" value="Unassembled WGS sequence"/>
</dbReference>
<gene>
    <name evidence="1" type="ORF">PLEI_0293</name>
</gene>
<reference evidence="2" key="1">
    <citation type="submission" date="2012-12" db="EMBL/GenBank/DDBJ databases">
        <title>Genome Sequence of Photobacterium leiognathi lrivu.4.1.</title>
        <authorList>
            <person name="Urbanczyk H."/>
            <person name="Ogura Y."/>
            <person name="Hayashi T."/>
            <person name="Dunlap P.V."/>
        </authorList>
    </citation>
    <scope>NUCLEOTIDE SEQUENCE [LARGE SCALE GENOMIC DNA]</scope>
    <source>
        <strain evidence="2">lrivu.4.1</strain>
    </source>
</reference>
<protein>
    <submittedName>
        <fullName evidence="1">Uncharacterized protein</fullName>
    </submittedName>
</protein>
<dbReference type="AlphaFoldDB" id="V5H1P4"/>
<name>V5H1P4_PHOLE</name>
<evidence type="ECO:0000313" key="2">
    <source>
        <dbReference type="Proteomes" id="UP000030675"/>
    </source>
</evidence>
<dbReference type="EMBL" id="DF196808">
    <property type="protein sequence ID" value="GAD28650.1"/>
    <property type="molecule type" value="Genomic_DNA"/>
</dbReference>